<dbReference type="SMART" id="SM00220">
    <property type="entry name" value="S_TKc"/>
    <property type="match status" value="1"/>
</dbReference>
<dbReference type="PANTHER" id="PTHR43289">
    <property type="entry name" value="MITOGEN-ACTIVATED PROTEIN KINASE KINASE KINASE 20-RELATED"/>
    <property type="match status" value="1"/>
</dbReference>
<keyword evidence="7" id="KW-0723">Serine/threonine-protein kinase</keyword>
<dbReference type="Gene3D" id="3.30.200.20">
    <property type="entry name" value="Phosphorylase Kinase, domain 1"/>
    <property type="match status" value="1"/>
</dbReference>
<dbReference type="InterPro" id="IPR000719">
    <property type="entry name" value="Prot_kinase_dom"/>
</dbReference>
<keyword evidence="8" id="KW-1185">Reference proteome</keyword>
<dbReference type="SUPFAM" id="SSF56112">
    <property type="entry name" value="Protein kinase-like (PK-like)"/>
    <property type="match status" value="1"/>
</dbReference>
<dbReference type="RefSeq" id="WP_284153757.1">
    <property type="nucleotide sequence ID" value="NZ_AP025516.1"/>
</dbReference>
<evidence type="ECO:0000313" key="7">
    <source>
        <dbReference type="EMBL" id="BDD86681.1"/>
    </source>
</evidence>
<dbReference type="InterPro" id="IPR011460">
    <property type="entry name" value="Lcl_C"/>
</dbReference>
<accession>A0ABM7W6V7</accession>
<dbReference type="Pfam" id="PF07603">
    <property type="entry name" value="Lcl_C"/>
    <property type="match status" value="1"/>
</dbReference>
<keyword evidence="2 5" id="KW-0547">Nucleotide-binding</keyword>
<evidence type="ECO:0000256" key="4">
    <source>
        <dbReference type="ARBA" id="ARBA00022840"/>
    </source>
</evidence>
<protein>
    <submittedName>
        <fullName evidence="7">Serine/threonine protein kinase</fullName>
    </submittedName>
</protein>
<dbReference type="PANTHER" id="PTHR43289:SF6">
    <property type="entry name" value="SERINE_THREONINE-PROTEIN KINASE NEKL-3"/>
    <property type="match status" value="1"/>
</dbReference>
<organism evidence="7 8">
    <name type="scientific">Desulfofustis limnaeus</name>
    <dbReference type="NCBI Taxonomy" id="2740163"/>
    <lineage>
        <taxon>Bacteria</taxon>
        <taxon>Pseudomonadati</taxon>
        <taxon>Thermodesulfobacteriota</taxon>
        <taxon>Desulfobulbia</taxon>
        <taxon>Desulfobulbales</taxon>
        <taxon>Desulfocapsaceae</taxon>
        <taxon>Desulfofustis</taxon>
    </lineage>
</organism>
<sequence>MKPFSVGKYLVLKRLGKGGMGVVYKAIHPEIDKIVALKVLQPSEALEITLGNDRLEEIFTAEARILASLQHPNLAAVWDYDRDQQGRPYLVMEYYCNNLGIMIGEQFQIEQPSRPIRPETLVRYGLQILDALAYLHHQRIVHRDIKPHNILVTDDDTVKLCDFGMALADSLSFSGPDNMQIGSPYYTPPEQRKDPHRVDGRADLYGSAVLLYRLLTGTLPGMQSFPLSLIDATYDASWDDFFHTGLQWDPQRRFPSADAMRRALAALPLQPVPSADVNDQLERHERYRLRSSPDNQCGQRARERFGLNRLDRPAVPIVNSFEHAGDTIIDHATGLAWRRDPSPYPLSWQDAASWCAALAADDLRTPWRLPTVNELLSLLDHAAIPHLHPIFPRTGRWFWTCDHHGKTECWYVNGEMGYAAPQDKDCRFSVRAVRSLAPRGD</sequence>
<dbReference type="InterPro" id="IPR017441">
    <property type="entry name" value="Protein_kinase_ATP_BS"/>
</dbReference>
<dbReference type="GO" id="GO:0004674">
    <property type="term" value="F:protein serine/threonine kinase activity"/>
    <property type="evidence" value="ECO:0007669"/>
    <property type="project" value="UniProtKB-KW"/>
</dbReference>
<feature type="binding site" evidence="5">
    <location>
        <position position="38"/>
    </location>
    <ligand>
        <name>ATP</name>
        <dbReference type="ChEBI" id="CHEBI:30616"/>
    </ligand>
</feature>
<evidence type="ECO:0000313" key="8">
    <source>
        <dbReference type="Proteomes" id="UP000830055"/>
    </source>
</evidence>
<dbReference type="InterPro" id="IPR011009">
    <property type="entry name" value="Kinase-like_dom_sf"/>
</dbReference>
<evidence type="ECO:0000256" key="2">
    <source>
        <dbReference type="ARBA" id="ARBA00022741"/>
    </source>
</evidence>
<dbReference type="EMBL" id="AP025516">
    <property type="protein sequence ID" value="BDD86681.1"/>
    <property type="molecule type" value="Genomic_DNA"/>
</dbReference>
<dbReference type="CDD" id="cd14014">
    <property type="entry name" value="STKc_PknB_like"/>
    <property type="match status" value="1"/>
</dbReference>
<keyword evidence="1" id="KW-0808">Transferase</keyword>
<evidence type="ECO:0000256" key="5">
    <source>
        <dbReference type="PROSITE-ProRule" id="PRU10141"/>
    </source>
</evidence>
<dbReference type="InterPro" id="IPR008271">
    <property type="entry name" value="Ser/Thr_kinase_AS"/>
</dbReference>
<feature type="domain" description="Protein kinase" evidence="6">
    <location>
        <begin position="9"/>
        <end position="267"/>
    </location>
</feature>
<dbReference type="PROSITE" id="PS00107">
    <property type="entry name" value="PROTEIN_KINASE_ATP"/>
    <property type="match status" value="1"/>
</dbReference>
<reference evidence="7 8" key="1">
    <citation type="submission" date="2022-01" db="EMBL/GenBank/DDBJ databases">
        <title>Desulfofustis limnae sp. nov., a novel mesophilic sulfate-reducing bacterium isolated from marsh soil.</title>
        <authorList>
            <person name="Watanabe M."/>
            <person name="Takahashi A."/>
            <person name="Kojima H."/>
            <person name="Fukui M."/>
        </authorList>
    </citation>
    <scope>NUCLEOTIDE SEQUENCE [LARGE SCALE GENOMIC DNA]</scope>
    <source>
        <strain evidence="7 8">PPLL</strain>
    </source>
</reference>
<evidence type="ECO:0000256" key="1">
    <source>
        <dbReference type="ARBA" id="ARBA00022679"/>
    </source>
</evidence>
<gene>
    <name evidence="7" type="ORF">DPPLL_10460</name>
</gene>
<dbReference type="Pfam" id="PF00069">
    <property type="entry name" value="Pkinase"/>
    <property type="match status" value="1"/>
</dbReference>
<dbReference type="PROSITE" id="PS00108">
    <property type="entry name" value="PROTEIN_KINASE_ST"/>
    <property type="match status" value="1"/>
</dbReference>
<dbReference type="Gene3D" id="1.10.510.10">
    <property type="entry name" value="Transferase(Phosphotransferase) domain 1"/>
    <property type="match status" value="1"/>
</dbReference>
<name>A0ABM7W6V7_9BACT</name>
<dbReference type="PROSITE" id="PS50011">
    <property type="entry name" value="PROTEIN_KINASE_DOM"/>
    <property type="match status" value="1"/>
</dbReference>
<evidence type="ECO:0000259" key="6">
    <source>
        <dbReference type="PROSITE" id="PS50011"/>
    </source>
</evidence>
<proteinExistence type="predicted"/>
<dbReference type="Proteomes" id="UP000830055">
    <property type="component" value="Chromosome"/>
</dbReference>
<keyword evidence="4 5" id="KW-0067">ATP-binding</keyword>
<evidence type="ECO:0000256" key="3">
    <source>
        <dbReference type="ARBA" id="ARBA00022777"/>
    </source>
</evidence>
<keyword evidence="3 7" id="KW-0418">Kinase</keyword>